<reference evidence="3" key="1">
    <citation type="journal article" date="2019" name="Int. J. Syst. Evol. Microbiol.">
        <title>The Global Catalogue of Microorganisms (GCM) 10K type strain sequencing project: providing services to taxonomists for standard genome sequencing and annotation.</title>
        <authorList>
            <consortium name="The Broad Institute Genomics Platform"/>
            <consortium name="The Broad Institute Genome Sequencing Center for Infectious Disease"/>
            <person name="Wu L."/>
            <person name="Ma J."/>
        </authorList>
    </citation>
    <scope>NUCLEOTIDE SEQUENCE [LARGE SCALE GENOMIC DNA]</scope>
    <source>
        <strain evidence="3">JCM 17986</strain>
    </source>
</reference>
<dbReference type="Gene3D" id="2.60.120.10">
    <property type="entry name" value="Jelly Rolls"/>
    <property type="match status" value="1"/>
</dbReference>
<dbReference type="InterPro" id="IPR014710">
    <property type="entry name" value="RmlC-like_jellyroll"/>
</dbReference>
<name>A0ABP9I3W6_9ACTN</name>
<gene>
    <name evidence="2" type="ORF">GCM10023205_67640</name>
</gene>
<sequence length="188" mass="20297">MGTSVRRLDLRAVADGDGRGWATTTIPESSPPVRLLRLHHDRATKASVSLVAFPHGWSRAAAGAYTASEEFLVLCGGLAVSGQRYDAGAWAWLPAGALRFDSTAPSGALAVAWFSGPPTWVPHRGPGPARTAPRPSCAPPTKPPTKPEPVDARRDRELLYPRSWQWAWVPAGHPAPRLAEPAFVRFWP</sequence>
<feature type="compositionally biased region" description="Pro residues" evidence="1">
    <location>
        <begin position="136"/>
        <end position="147"/>
    </location>
</feature>
<feature type="region of interest" description="Disordered" evidence="1">
    <location>
        <begin position="122"/>
        <end position="154"/>
    </location>
</feature>
<evidence type="ECO:0000313" key="3">
    <source>
        <dbReference type="Proteomes" id="UP001500466"/>
    </source>
</evidence>
<dbReference type="InterPro" id="IPR011051">
    <property type="entry name" value="RmlC_Cupin_sf"/>
</dbReference>
<dbReference type="RefSeq" id="WP_345679606.1">
    <property type="nucleotide sequence ID" value="NZ_BAABHS010000033.1"/>
</dbReference>
<feature type="compositionally biased region" description="Low complexity" evidence="1">
    <location>
        <begin position="122"/>
        <end position="135"/>
    </location>
</feature>
<organism evidence="2 3">
    <name type="scientific">Yinghuangia aomiensis</name>
    <dbReference type="NCBI Taxonomy" id="676205"/>
    <lineage>
        <taxon>Bacteria</taxon>
        <taxon>Bacillati</taxon>
        <taxon>Actinomycetota</taxon>
        <taxon>Actinomycetes</taxon>
        <taxon>Kitasatosporales</taxon>
        <taxon>Streptomycetaceae</taxon>
        <taxon>Yinghuangia</taxon>
    </lineage>
</organism>
<keyword evidence="3" id="KW-1185">Reference proteome</keyword>
<protein>
    <recommendedName>
        <fullName evidence="4">ChrR-like cupin domain-containing protein</fullName>
    </recommendedName>
</protein>
<comment type="caution">
    <text evidence="2">The sequence shown here is derived from an EMBL/GenBank/DDBJ whole genome shotgun (WGS) entry which is preliminary data.</text>
</comment>
<dbReference type="EMBL" id="BAABHS010000033">
    <property type="protein sequence ID" value="GAA4987363.1"/>
    <property type="molecule type" value="Genomic_DNA"/>
</dbReference>
<dbReference type="SUPFAM" id="SSF51182">
    <property type="entry name" value="RmlC-like cupins"/>
    <property type="match status" value="1"/>
</dbReference>
<evidence type="ECO:0000256" key="1">
    <source>
        <dbReference type="SAM" id="MobiDB-lite"/>
    </source>
</evidence>
<dbReference type="Proteomes" id="UP001500466">
    <property type="component" value="Unassembled WGS sequence"/>
</dbReference>
<proteinExistence type="predicted"/>
<accession>A0ABP9I3W6</accession>
<evidence type="ECO:0000313" key="2">
    <source>
        <dbReference type="EMBL" id="GAA4987363.1"/>
    </source>
</evidence>
<evidence type="ECO:0008006" key="4">
    <source>
        <dbReference type="Google" id="ProtNLM"/>
    </source>
</evidence>